<dbReference type="OrthoDB" id="5317514at2759"/>
<protein>
    <submittedName>
        <fullName evidence="2">Integrin subunit alpha X</fullName>
    </submittedName>
</protein>
<feature type="chain" id="PRO_5034281181" evidence="1">
    <location>
        <begin position="23"/>
        <end position="104"/>
    </location>
</feature>
<evidence type="ECO:0000313" key="3">
    <source>
        <dbReference type="Proteomes" id="UP000694559"/>
    </source>
</evidence>
<proteinExistence type="predicted"/>
<dbReference type="AlphaFoldDB" id="A0A8C6Y524"/>
<reference evidence="2" key="1">
    <citation type="submission" date="2025-08" db="UniProtKB">
        <authorList>
            <consortium name="Ensembl"/>
        </authorList>
    </citation>
    <scope>IDENTIFICATION</scope>
</reference>
<organism evidence="2 3">
    <name type="scientific">Naja naja</name>
    <name type="common">Indian cobra</name>
    <dbReference type="NCBI Taxonomy" id="35670"/>
    <lineage>
        <taxon>Eukaryota</taxon>
        <taxon>Metazoa</taxon>
        <taxon>Chordata</taxon>
        <taxon>Craniata</taxon>
        <taxon>Vertebrata</taxon>
        <taxon>Euteleostomi</taxon>
        <taxon>Lepidosauria</taxon>
        <taxon>Squamata</taxon>
        <taxon>Bifurcata</taxon>
        <taxon>Unidentata</taxon>
        <taxon>Episquamata</taxon>
        <taxon>Toxicofera</taxon>
        <taxon>Serpentes</taxon>
        <taxon>Colubroidea</taxon>
        <taxon>Elapidae</taxon>
        <taxon>Elapinae</taxon>
        <taxon>Naja</taxon>
    </lineage>
</organism>
<accession>A0A8C6Y524</accession>
<keyword evidence="3" id="KW-1185">Reference proteome</keyword>
<feature type="signal peptide" evidence="1">
    <location>
        <begin position="1"/>
        <end position="22"/>
    </location>
</feature>
<keyword evidence="1" id="KW-0732">Signal</keyword>
<evidence type="ECO:0000313" key="2">
    <source>
        <dbReference type="Ensembl" id="ENSNNAP00000022953.1"/>
    </source>
</evidence>
<dbReference type="Proteomes" id="UP000694559">
    <property type="component" value="Unplaced"/>
</dbReference>
<evidence type="ECO:0000256" key="1">
    <source>
        <dbReference type="SAM" id="SignalP"/>
    </source>
</evidence>
<dbReference type="GeneTree" id="ENSGT00940000154838"/>
<dbReference type="Ensembl" id="ENSNNAT00000024057.1">
    <property type="protein sequence ID" value="ENSNNAP00000022953.1"/>
    <property type="gene ID" value="ENSNNAG00000014972.1"/>
</dbReference>
<name>A0A8C6Y524_NAJNA</name>
<gene>
    <name evidence="2" type="primary">ITGAX</name>
</gene>
<reference evidence="2" key="2">
    <citation type="submission" date="2025-09" db="UniProtKB">
        <authorList>
            <consortium name="Ensembl"/>
        </authorList>
    </citation>
    <scope>IDENTIFICATION</scope>
</reference>
<sequence length="104" mass="11508">WTLKLILPLTTSFSFLLMPCHGFSVDTEQPIIFRETVKSFGYSVVQFGSGINVAFQKATGLSSGHLLSFSKSSRPLGCLFVSSGSPEWCKWMWSLLGTVKRTVL</sequence>